<sequence>MHFTRWAVTTTILVAEASLAASSALLYMPSFRKHDSLDDLMKRASDLYEGDLERRSPQGGDLSLSAPNVEQNTSTLTACSTALSGRTVSNEVGMAACYNILDWHANMGGMFQADLRLFQLSPATGAFASIPMNAITVNLVYPNSTQFSTLMNVKRSTTSLQRRDNGTNEIQQFSLQGSFKIQIDQSKLNVTELMSLLIPQITLDATSTNGTKITSDLVSDDTAYFVAGKFKDEATPQIAKQAANPAMAVQAISHSNGFVLPGRTFGIFPVGLIVTGAWTFLFILAYGLGTLGRIRHREIYRKRIAATAGKGGKR</sequence>
<proteinExistence type="predicted"/>
<dbReference type="EMBL" id="JAPDRQ010000025">
    <property type="protein sequence ID" value="KAJ9661154.1"/>
    <property type="molecule type" value="Genomic_DNA"/>
</dbReference>
<keyword evidence="2" id="KW-1185">Reference proteome</keyword>
<name>A0ACC3AFJ6_9EURO</name>
<comment type="caution">
    <text evidence="1">The sequence shown here is derived from an EMBL/GenBank/DDBJ whole genome shotgun (WGS) entry which is preliminary data.</text>
</comment>
<organism evidence="1 2">
    <name type="scientific">Neophaeococcomyces mojaviensis</name>
    <dbReference type="NCBI Taxonomy" id="3383035"/>
    <lineage>
        <taxon>Eukaryota</taxon>
        <taxon>Fungi</taxon>
        <taxon>Dikarya</taxon>
        <taxon>Ascomycota</taxon>
        <taxon>Pezizomycotina</taxon>
        <taxon>Eurotiomycetes</taxon>
        <taxon>Chaetothyriomycetidae</taxon>
        <taxon>Chaetothyriales</taxon>
        <taxon>Chaetothyriales incertae sedis</taxon>
        <taxon>Neophaeococcomyces</taxon>
    </lineage>
</organism>
<accession>A0ACC3AFJ6</accession>
<dbReference type="Proteomes" id="UP001172386">
    <property type="component" value="Unassembled WGS sequence"/>
</dbReference>
<protein>
    <submittedName>
        <fullName evidence="1">Uncharacterized protein</fullName>
    </submittedName>
</protein>
<reference evidence="1" key="1">
    <citation type="submission" date="2022-10" db="EMBL/GenBank/DDBJ databases">
        <title>Culturing micro-colonial fungi from biological soil crusts in the Mojave desert and describing Neophaeococcomyces mojavensis, and introducing the new genera and species Taxawa tesnikishii.</title>
        <authorList>
            <person name="Kurbessoian T."/>
            <person name="Stajich J.E."/>
        </authorList>
    </citation>
    <scope>NUCLEOTIDE SEQUENCE</scope>
    <source>
        <strain evidence="1">JES_112</strain>
    </source>
</reference>
<gene>
    <name evidence="1" type="ORF">H2198_002098</name>
</gene>
<evidence type="ECO:0000313" key="2">
    <source>
        <dbReference type="Proteomes" id="UP001172386"/>
    </source>
</evidence>
<evidence type="ECO:0000313" key="1">
    <source>
        <dbReference type="EMBL" id="KAJ9661154.1"/>
    </source>
</evidence>